<dbReference type="VEuPathDB" id="VectorBase:ISCW021809"/>
<reference evidence="4 6" key="1">
    <citation type="submission" date="2008-03" db="EMBL/GenBank/DDBJ databases">
        <title>Annotation of Ixodes scapularis.</title>
        <authorList>
            <consortium name="Ixodes scapularis Genome Project Consortium"/>
            <person name="Caler E."/>
            <person name="Hannick L.I."/>
            <person name="Bidwell S."/>
            <person name="Joardar V."/>
            <person name="Thiagarajan M."/>
            <person name="Amedeo P."/>
            <person name="Galinsky K.J."/>
            <person name="Schobel S."/>
            <person name="Inman J."/>
            <person name="Hostetler J."/>
            <person name="Miller J."/>
            <person name="Hammond M."/>
            <person name="Megy K."/>
            <person name="Lawson D."/>
            <person name="Kodira C."/>
            <person name="Sutton G."/>
            <person name="Meyer J."/>
            <person name="Hill C.A."/>
            <person name="Birren B."/>
            <person name="Nene V."/>
            <person name="Collins F."/>
            <person name="Alarcon-Chaidez F."/>
            <person name="Wikel S."/>
            <person name="Strausberg R."/>
        </authorList>
    </citation>
    <scope>NUCLEOTIDE SEQUENCE [LARGE SCALE GENOMIC DNA]</scope>
    <source>
        <strain evidence="6">Wikel</strain>
        <strain evidence="4">Wikel colony</strain>
    </source>
</reference>
<dbReference type="InParanoid" id="B7Q8R9"/>
<evidence type="ECO:0000313" key="4">
    <source>
        <dbReference type="EMBL" id="EEC15241.1"/>
    </source>
</evidence>
<dbReference type="EMBL" id="ABJB010081940">
    <property type="status" value="NOT_ANNOTATED_CDS"/>
    <property type="molecule type" value="Genomic_DNA"/>
</dbReference>
<dbReference type="VEuPathDB" id="VectorBase:ISCP_015571"/>
<gene>
    <name evidence="4" type="ORF">IscW_ISCW021809</name>
</gene>
<feature type="non-terminal residue" evidence="4">
    <location>
        <position position="1"/>
    </location>
</feature>
<dbReference type="GO" id="GO:0005634">
    <property type="term" value="C:nucleus"/>
    <property type="evidence" value="ECO:0007669"/>
    <property type="project" value="UniProtKB-SubCell"/>
</dbReference>
<dbReference type="InterPro" id="IPR033053">
    <property type="entry name" value="Hir3/CABIN1"/>
</dbReference>
<sequence>SSAPRPSSSARKEASNDQDPLSILPEPERKQRLLKFCVHAMKECLGRFPQHFKSLHYLARFYSQSKYACNLQLAYDYLMDSGQNRTDMPTPGLFAERKNTNFFTGIWHTPGDEIDRPGSFATHMFRSIVLLIDILERRKDIDTMAYLVVQLSRKPEIE</sequence>
<protein>
    <submittedName>
        <fullName evidence="4 5">Uncharacterized protein</fullName>
    </submittedName>
</protein>
<dbReference type="EnsemblMetazoa" id="ISCW021809-RA">
    <property type="protein sequence ID" value="ISCW021809-PA"/>
    <property type="gene ID" value="ISCW021809"/>
</dbReference>
<dbReference type="STRING" id="6945.B7Q8R9"/>
<dbReference type="AlphaFoldDB" id="B7Q8R9"/>
<dbReference type="PANTHER" id="PTHR15502:SF7">
    <property type="entry name" value="CALCINEURIN-BINDING PROTEIN CABIN-1"/>
    <property type="match status" value="1"/>
</dbReference>
<reference evidence="5" key="2">
    <citation type="submission" date="2020-05" db="UniProtKB">
        <authorList>
            <consortium name="EnsemblMetazoa"/>
        </authorList>
    </citation>
    <scope>IDENTIFICATION</scope>
    <source>
        <strain evidence="5">wikel</strain>
    </source>
</reference>
<proteinExistence type="predicted"/>
<accession>B7Q8R9</accession>
<dbReference type="Proteomes" id="UP000001555">
    <property type="component" value="Unassembled WGS sequence"/>
</dbReference>
<keyword evidence="2" id="KW-0539">Nucleus</keyword>
<feature type="region of interest" description="Disordered" evidence="3">
    <location>
        <begin position="1"/>
        <end position="24"/>
    </location>
</feature>
<evidence type="ECO:0000313" key="5">
    <source>
        <dbReference type="EnsemblMetazoa" id="ISCW021809-PA"/>
    </source>
</evidence>
<comment type="subcellular location">
    <subcellularLocation>
        <location evidence="1">Nucleus</location>
    </subcellularLocation>
</comment>
<evidence type="ECO:0000256" key="3">
    <source>
        <dbReference type="SAM" id="MobiDB-lite"/>
    </source>
</evidence>
<dbReference type="PaxDb" id="6945-B7Q8R9"/>
<evidence type="ECO:0000256" key="2">
    <source>
        <dbReference type="ARBA" id="ARBA00023242"/>
    </source>
</evidence>
<organism>
    <name type="scientific">Ixodes scapularis</name>
    <name type="common">Black-legged tick</name>
    <name type="synonym">Deer tick</name>
    <dbReference type="NCBI Taxonomy" id="6945"/>
    <lineage>
        <taxon>Eukaryota</taxon>
        <taxon>Metazoa</taxon>
        <taxon>Ecdysozoa</taxon>
        <taxon>Arthropoda</taxon>
        <taxon>Chelicerata</taxon>
        <taxon>Arachnida</taxon>
        <taxon>Acari</taxon>
        <taxon>Parasitiformes</taxon>
        <taxon>Ixodida</taxon>
        <taxon>Ixodoidea</taxon>
        <taxon>Ixodidae</taxon>
        <taxon>Ixodinae</taxon>
        <taxon>Ixodes</taxon>
    </lineage>
</organism>
<dbReference type="OrthoDB" id="6376137at2759"/>
<name>B7Q8R9_IXOSC</name>
<dbReference type="GO" id="GO:0006325">
    <property type="term" value="P:chromatin organization"/>
    <property type="evidence" value="ECO:0007669"/>
    <property type="project" value="InterPro"/>
</dbReference>
<dbReference type="PANTHER" id="PTHR15502">
    <property type="entry name" value="CALCINEURIN-BINDING PROTEIN CABIN 1-RELATED"/>
    <property type="match status" value="1"/>
</dbReference>
<feature type="non-terminal residue" evidence="4">
    <location>
        <position position="158"/>
    </location>
</feature>
<dbReference type="HOGENOM" id="CLU_1645108_0_0_1"/>
<dbReference type="EMBL" id="DS885859">
    <property type="protein sequence ID" value="EEC15241.1"/>
    <property type="molecule type" value="Genomic_DNA"/>
</dbReference>
<evidence type="ECO:0000313" key="6">
    <source>
        <dbReference type="Proteomes" id="UP000001555"/>
    </source>
</evidence>
<evidence type="ECO:0000256" key="1">
    <source>
        <dbReference type="ARBA" id="ARBA00004123"/>
    </source>
</evidence>
<keyword evidence="6" id="KW-1185">Reference proteome</keyword>